<accession>D1PR75</accession>
<organism evidence="1 2">
    <name type="scientific">Subdoligranulum variabile DSM 15176</name>
    <dbReference type="NCBI Taxonomy" id="411471"/>
    <lineage>
        <taxon>Bacteria</taxon>
        <taxon>Bacillati</taxon>
        <taxon>Bacillota</taxon>
        <taxon>Clostridia</taxon>
        <taxon>Eubacteriales</taxon>
        <taxon>Oscillospiraceae</taxon>
        <taxon>Subdoligranulum</taxon>
    </lineage>
</organism>
<evidence type="ECO:0000313" key="1">
    <source>
        <dbReference type="EMBL" id="EFB74777.1"/>
    </source>
</evidence>
<sequence>MIPKQKLAILSIAGARRDMVYWKGGPKTTLCGPPDEVYYGN</sequence>
<dbReference type="Proteomes" id="UP000003438">
    <property type="component" value="Unassembled WGS sequence"/>
</dbReference>
<evidence type="ECO:0000313" key="2">
    <source>
        <dbReference type="Proteomes" id="UP000003438"/>
    </source>
</evidence>
<gene>
    <name evidence="1" type="ORF">SUBVAR_06903</name>
</gene>
<dbReference type="AlphaFoldDB" id="D1PR75"/>
<proteinExistence type="predicted"/>
<protein>
    <submittedName>
        <fullName evidence="1">Uncharacterized protein</fullName>
    </submittedName>
</protein>
<keyword evidence="2" id="KW-1185">Reference proteome</keyword>
<name>D1PR75_9FIRM</name>
<dbReference type="HOGENOM" id="CLU_3277627_0_0_9"/>
<dbReference type="EMBL" id="ACBY02000056">
    <property type="protein sequence ID" value="EFB74777.1"/>
    <property type="molecule type" value="Genomic_DNA"/>
</dbReference>
<comment type="caution">
    <text evidence="1">The sequence shown here is derived from an EMBL/GenBank/DDBJ whole genome shotgun (WGS) entry which is preliminary data.</text>
</comment>
<dbReference type="STRING" id="411471.SUBVAR_06903"/>
<reference evidence="1" key="1">
    <citation type="submission" date="2009-12" db="EMBL/GenBank/DDBJ databases">
        <authorList>
            <person name="Weinstock G."/>
            <person name="Sodergren E."/>
            <person name="Clifton S."/>
            <person name="Fulton L."/>
            <person name="Fulton B."/>
            <person name="Courtney L."/>
            <person name="Fronick C."/>
            <person name="Harrison M."/>
            <person name="Strong C."/>
            <person name="Farmer C."/>
            <person name="Delahaunty K."/>
            <person name="Markovic C."/>
            <person name="Hall O."/>
            <person name="Minx P."/>
            <person name="Tomlinson C."/>
            <person name="Mitreva M."/>
            <person name="Nelson J."/>
            <person name="Hou S."/>
            <person name="Wollam A."/>
            <person name="Pepin K.H."/>
            <person name="Johnson M."/>
            <person name="Bhonagiri V."/>
            <person name="Nash W.E."/>
            <person name="Warren W."/>
            <person name="Chinwalla A."/>
            <person name="Mardis E.R."/>
            <person name="Wilson R.K."/>
        </authorList>
    </citation>
    <scope>NUCLEOTIDE SEQUENCE [LARGE SCALE GENOMIC DNA]</scope>
    <source>
        <strain evidence="1">DSM 15176</strain>
    </source>
</reference>